<dbReference type="RefSeq" id="WP_190431028.1">
    <property type="nucleotide sequence ID" value="NZ_JAMPKM010000001.1"/>
</dbReference>
<dbReference type="Proteomes" id="UP001464891">
    <property type="component" value="Unassembled WGS sequence"/>
</dbReference>
<accession>A0ABV0J125</accession>
<organism evidence="1 2">
    <name type="scientific">Trichocoleus desertorum GB2-A4</name>
    <dbReference type="NCBI Taxonomy" id="2933944"/>
    <lineage>
        <taxon>Bacteria</taxon>
        <taxon>Bacillati</taxon>
        <taxon>Cyanobacteriota</taxon>
        <taxon>Cyanophyceae</taxon>
        <taxon>Leptolyngbyales</taxon>
        <taxon>Trichocoleusaceae</taxon>
        <taxon>Trichocoleus</taxon>
    </lineage>
</organism>
<sequence>MFSLLPLFTLAQATPTPSPPPSEEFVRLQEVRALPGQLDDVLVFNSNSPEVVQKEGILLSTFPSANKRFPAAHLNVPLQGRFDLFAHHIAKATTPEDLKTLYLGAILHNSSSQPVTVDILQAASYLSQPDAPFIELPPYIENPTGSVYAGPGDRAMNDILRGRRQADFPAQLVIPPGESRMLLNLPIPVKTLDPPINGRSTLMRLRSNGPVYLATLGMFAQTNADGNERAPTLEEWESLLNNGELSGPRDRTPTPPDIKTGQVIYSRVAGVAQGSTWQSQLVDSPTNQFLTIPTAGQAFSYGLSTLLAGTLGTNQIQSAPIQARYSDTAYQAHGNYAVQYNLTLPLHNPTSQSQRVTVSLETPLKEDALSKQGLRFLEPPARQVFFRGNVRIRYNDESNRPLTQYIHLVQRRGEEGEPLVTLSIPSNQHRLVQVDFLYPPDSTPPQVLTVKTLDTPN</sequence>
<protein>
    <submittedName>
        <fullName evidence="1">DUF3370 domain-containing protein</fullName>
    </submittedName>
</protein>
<reference evidence="1 2" key="1">
    <citation type="submission" date="2022-04" db="EMBL/GenBank/DDBJ databases">
        <title>Positive selection, recombination, and allopatry shape intraspecific diversity of widespread and dominant cyanobacteria.</title>
        <authorList>
            <person name="Wei J."/>
            <person name="Shu W."/>
            <person name="Hu C."/>
        </authorList>
    </citation>
    <scope>NUCLEOTIDE SEQUENCE [LARGE SCALE GENOMIC DNA]</scope>
    <source>
        <strain evidence="1 2">GB2-A4</strain>
    </source>
</reference>
<keyword evidence="2" id="KW-1185">Reference proteome</keyword>
<gene>
    <name evidence="1" type="ORF">NC998_00010</name>
</gene>
<name>A0ABV0J125_9CYAN</name>
<evidence type="ECO:0000313" key="2">
    <source>
        <dbReference type="Proteomes" id="UP001464891"/>
    </source>
</evidence>
<proteinExistence type="predicted"/>
<dbReference type="InterPro" id="IPR021801">
    <property type="entry name" value="DUF3370"/>
</dbReference>
<evidence type="ECO:0000313" key="1">
    <source>
        <dbReference type="EMBL" id="MEP0815473.1"/>
    </source>
</evidence>
<comment type="caution">
    <text evidence="1">The sequence shown here is derived from an EMBL/GenBank/DDBJ whole genome shotgun (WGS) entry which is preliminary data.</text>
</comment>
<dbReference type="Pfam" id="PF11850">
    <property type="entry name" value="DUF3370"/>
    <property type="match status" value="1"/>
</dbReference>
<dbReference type="EMBL" id="JAMPKM010000001">
    <property type="protein sequence ID" value="MEP0815473.1"/>
    <property type="molecule type" value="Genomic_DNA"/>
</dbReference>